<reference evidence="6" key="2">
    <citation type="journal article" date="2021" name="PeerJ">
        <title>Extensive microbial diversity within the chicken gut microbiome revealed by metagenomics and culture.</title>
        <authorList>
            <person name="Gilroy R."/>
            <person name="Ravi A."/>
            <person name="Getino M."/>
            <person name="Pursley I."/>
            <person name="Horton D.L."/>
            <person name="Alikhan N.F."/>
            <person name="Baker D."/>
            <person name="Gharbi K."/>
            <person name="Hall N."/>
            <person name="Watson M."/>
            <person name="Adriaenssens E.M."/>
            <person name="Foster-Nyarko E."/>
            <person name="Jarju S."/>
            <person name="Secka A."/>
            <person name="Antonio M."/>
            <person name="Oren A."/>
            <person name="Chaudhuri R.R."/>
            <person name="La Ragione R."/>
            <person name="Hildebrand F."/>
            <person name="Pallen M.J."/>
        </authorList>
    </citation>
    <scope>NUCLEOTIDE SEQUENCE</scope>
    <source>
        <strain evidence="6">B1-8020</strain>
    </source>
</reference>
<evidence type="ECO:0000256" key="4">
    <source>
        <dbReference type="ARBA" id="ARBA00023136"/>
    </source>
</evidence>
<evidence type="ECO:0000256" key="2">
    <source>
        <dbReference type="ARBA" id="ARBA00022692"/>
    </source>
</evidence>
<feature type="transmembrane region" description="Helical" evidence="5">
    <location>
        <begin position="31"/>
        <end position="54"/>
    </location>
</feature>
<dbReference type="AlphaFoldDB" id="A0A9D9IJ43"/>
<evidence type="ECO:0000313" key="7">
    <source>
        <dbReference type="Proteomes" id="UP000823604"/>
    </source>
</evidence>
<comment type="subcellular location">
    <subcellularLocation>
        <location evidence="1">Membrane</location>
        <topology evidence="1">Multi-pass membrane protein</topology>
    </subcellularLocation>
</comment>
<evidence type="ECO:0000256" key="1">
    <source>
        <dbReference type="ARBA" id="ARBA00004141"/>
    </source>
</evidence>
<gene>
    <name evidence="6" type="ORF">IAB81_05790</name>
</gene>
<reference evidence="6" key="1">
    <citation type="submission" date="2020-10" db="EMBL/GenBank/DDBJ databases">
        <authorList>
            <person name="Gilroy R."/>
        </authorList>
    </citation>
    <scope>NUCLEOTIDE SEQUENCE</scope>
    <source>
        <strain evidence="6">B1-8020</strain>
    </source>
</reference>
<accession>A0A9D9IJ43</accession>
<organism evidence="6 7">
    <name type="scientific">Candidatus Merdivivens pullicola</name>
    <dbReference type="NCBI Taxonomy" id="2840872"/>
    <lineage>
        <taxon>Bacteria</taxon>
        <taxon>Pseudomonadati</taxon>
        <taxon>Bacteroidota</taxon>
        <taxon>Bacteroidia</taxon>
        <taxon>Bacteroidales</taxon>
        <taxon>Muribaculaceae</taxon>
        <taxon>Muribaculaceae incertae sedis</taxon>
        <taxon>Candidatus Merdivivens</taxon>
    </lineage>
</organism>
<dbReference type="PANTHER" id="PTHR37306:SF1">
    <property type="entry name" value="COLICIN V PRODUCTION PROTEIN"/>
    <property type="match status" value="1"/>
</dbReference>
<name>A0A9D9IJ43_9BACT</name>
<dbReference type="GO" id="GO:0016020">
    <property type="term" value="C:membrane"/>
    <property type="evidence" value="ECO:0007669"/>
    <property type="project" value="UniProtKB-SubCell"/>
</dbReference>
<comment type="caution">
    <text evidence="6">The sequence shown here is derived from an EMBL/GenBank/DDBJ whole genome shotgun (WGS) entry which is preliminary data.</text>
</comment>
<dbReference type="EMBL" id="JADIMA010000055">
    <property type="protein sequence ID" value="MBO8473125.1"/>
    <property type="molecule type" value="Genomic_DNA"/>
</dbReference>
<evidence type="ECO:0000256" key="3">
    <source>
        <dbReference type="ARBA" id="ARBA00022989"/>
    </source>
</evidence>
<keyword evidence="2 5" id="KW-0812">Transmembrane</keyword>
<dbReference type="InterPro" id="IPR003825">
    <property type="entry name" value="Colicin-V_CvpA"/>
</dbReference>
<dbReference type="PANTHER" id="PTHR37306">
    <property type="entry name" value="COLICIN V PRODUCTION PROTEIN"/>
    <property type="match status" value="1"/>
</dbReference>
<feature type="transmembrane region" description="Helical" evidence="5">
    <location>
        <begin position="66"/>
        <end position="87"/>
    </location>
</feature>
<dbReference type="Proteomes" id="UP000823604">
    <property type="component" value="Unassembled WGS sequence"/>
</dbReference>
<evidence type="ECO:0000256" key="5">
    <source>
        <dbReference type="SAM" id="Phobius"/>
    </source>
</evidence>
<keyword evidence="3 5" id="KW-1133">Transmembrane helix</keyword>
<dbReference type="GO" id="GO:0009403">
    <property type="term" value="P:toxin biosynthetic process"/>
    <property type="evidence" value="ECO:0007669"/>
    <property type="project" value="InterPro"/>
</dbReference>
<evidence type="ECO:0000313" key="6">
    <source>
        <dbReference type="EMBL" id="MBO8473125.1"/>
    </source>
</evidence>
<keyword evidence="4 5" id="KW-0472">Membrane</keyword>
<feature type="transmembrane region" description="Helical" evidence="5">
    <location>
        <begin position="99"/>
        <end position="123"/>
    </location>
</feature>
<proteinExistence type="predicted"/>
<dbReference type="Pfam" id="PF02674">
    <property type="entry name" value="Colicin_V"/>
    <property type="match status" value="1"/>
</dbReference>
<protein>
    <submittedName>
        <fullName evidence="6">CvpA family protein</fullName>
    </submittedName>
</protein>
<feature type="transmembrane region" description="Helical" evidence="5">
    <location>
        <begin position="6"/>
        <end position="24"/>
    </location>
</feature>
<sequence>MNLVDIVLILCFIPAIISGLRKGLISQIAGIIIIIAGIWLSFEFSETVSAWISGWWANADQNVLKVVSFIAIFIAVAFILTLLARLIEGLLKIILLGWLNKLLGLVFAILKYAIILGILIYFFNILNESGRIISQQTLDNSVIYGWLSRLNELVFPYLQGFINAF</sequence>